<protein>
    <submittedName>
        <fullName evidence="2">Uncharacterized protein</fullName>
    </submittedName>
</protein>
<evidence type="ECO:0000256" key="1">
    <source>
        <dbReference type="SAM" id="Phobius"/>
    </source>
</evidence>
<sequence>MNKVTEEKILNNLNEQNKALRDYEENMHSQSKFKLFAFLLLLLAFGIFIKALLVG</sequence>
<keyword evidence="1" id="KW-1133">Transmembrane helix</keyword>
<reference evidence="2" key="1">
    <citation type="journal article" date="2015" name="Nature">
        <title>Complex archaea that bridge the gap between prokaryotes and eukaryotes.</title>
        <authorList>
            <person name="Spang A."/>
            <person name="Saw J.H."/>
            <person name="Jorgensen S.L."/>
            <person name="Zaremba-Niedzwiedzka K."/>
            <person name="Martijn J."/>
            <person name="Lind A.E."/>
            <person name="van Eijk R."/>
            <person name="Schleper C."/>
            <person name="Guy L."/>
            <person name="Ettema T.J."/>
        </authorList>
    </citation>
    <scope>NUCLEOTIDE SEQUENCE</scope>
</reference>
<dbReference type="AlphaFoldDB" id="A0A0F9TWQ6"/>
<keyword evidence="1" id="KW-0472">Membrane</keyword>
<feature type="transmembrane region" description="Helical" evidence="1">
    <location>
        <begin position="35"/>
        <end position="53"/>
    </location>
</feature>
<evidence type="ECO:0000313" key="2">
    <source>
        <dbReference type="EMBL" id="KKN79362.1"/>
    </source>
</evidence>
<comment type="caution">
    <text evidence="2">The sequence shown here is derived from an EMBL/GenBank/DDBJ whole genome shotgun (WGS) entry which is preliminary data.</text>
</comment>
<name>A0A0F9TWQ6_9ZZZZ</name>
<organism evidence="2">
    <name type="scientific">marine sediment metagenome</name>
    <dbReference type="NCBI Taxonomy" id="412755"/>
    <lineage>
        <taxon>unclassified sequences</taxon>
        <taxon>metagenomes</taxon>
        <taxon>ecological metagenomes</taxon>
    </lineage>
</organism>
<accession>A0A0F9TWQ6</accession>
<dbReference type="EMBL" id="LAZR01000249">
    <property type="protein sequence ID" value="KKN79362.1"/>
    <property type="molecule type" value="Genomic_DNA"/>
</dbReference>
<proteinExistence type="predicted"/>
<keyword evidence="1" id="KW-0812">Transmembrane</keyword>
<gene>
    <name evidence="2" type="ORF">LCGC14_0341440</name>
</gene>